<keyword evidence="10" id="KW-0411">Iron-sulfur</keyword>
<feature type="domain" description="4Fe-4S ferredoxin-type" evidence="14">
    <location>
        <begin position="122"/>
        <end position="151"/>
    </location>
</feature>
<evidence type="ECO:0000256" key="5">
    <source>
        <dbReference type="ARBA" id="ARBA00022719"/>
    </source>
</evidence>
<dbReference type="PROSITE" id="PS51379">
    <property type="entry name" value="4FE4S_FER_2"/>
    <property type="match status" value="2"/>
</dbReference>
<comment type="cofactor">
    <cofactor evidence="1">
        <name>[4Fe-4S] cluster</name>
        <dbReference type="ChEBI" id="CHEBI:49883"/>
    </cofactor>
</comment>
<dbReference type="PANTHER" id="PTHR10849:SF20">
    <property type="entry name" value="NADH DEHYDROGENASE [UBIQUINONE] IRON-SULFUR PROTEIN 8, MITOCHONDRIAL"/>
    <property type="match status" value="1"/>
</dbReference>
<keyword evidence="7" id="KW-0677">Repeat</keyword>
<dbReference type="InterPro" id="IPR010226">
    <property type="entry name" value="NADH_quinone_OxRdtase_chainI"/>
</dbReference>
<dbReference type="GO" id="GO:0003954">
    <property type="term" value="F:NADH dehydrogenase activity"/>
    <property type="evidence" value="ECO:0007669"/>
    <property type="project" value="TreeGrafter"/>
</dbReference>
<evidence type="ECO:0000256" key="12">
    <source>
        <dbReference type="ARBA" id="ARBA00023136"/>
    </source>
</evidence>
<dbReference type="Pfam" id="PF12838">
    <property type="entry name" value="Fer4_7"/>
    <property type="match status" value="1"/>
</dbReference>
<dbReference type="SUPFAM" id="SSF54862">
    <property type="entry name" value="4Fe-4S ferredoxins"/>
    <property type="match status" value="1"/>
</dbReference>
<keyword evidence="12" id="KW-0472">Membrane</keyword>
<proteinExistence type="inferred from homology"/>
<dbReference type="EMBL" id="CAFBOW010000034">
    <property type="protein sequence ID" value="CAB4993283.1"/>
    <property type="molecule type" value="Genomic_DNA"/>
</dbReference>
<accession>A0A6J6BXS4</accession>
<evidence type="ECO:0000256" key="10">
    <source>
        <dbReference type="ARBA" id="ARBA00023014"/>
    </source>
</evidence>
<comment type="similarity">
    <text evidence="2">Belongs to the complex I 23 kDa subunit family.</text>
</comment>
<keyword evidence="3" id="KW-1003">Cell membrane</keyword>
<dbReference type="EMBL" id="CAEZSQ010000076">
    <property type="protein sequence ID" value="CAB4543991.1"/>
    <property type="molecule type" value="Genomic_DNA"/>
</dbReference>
<dbReference type="InterPro" id="IPR017896">
    <property type="entry name" value="4Fe4S_Fe-S-bd"/>
</dbReference>
<evidence type="ECO:0000256" key="13">
    <source>
        <dbReference type="SAM" id="MobiDB-lite"/>
    </source>
</evidence>
<dbReference type="PROSITE" id="PS00198">
    <property type="entry name" value="4FE4S_FER_1"/>
    <property type="match status" value="1"/>
</dbReference>
<keyword evidence="4" id="KW-0004">4Fe-4S</keyword>
<feature type="region of interest" description="Disordered" evidence="13">
    <location>
        <begin position="1"/>
        <end position="27"/>
    </location>
</feature>
<evidence type="ECO:0000256" key="2">
    <source>
        <dbReference type="ARBA" id="ARBA00010277"/>
    </source>
</evidence>
<sequence>MTDFNEHQHLEKKSSGQADINSVPFNEVEQPGPASLFEQAKGFWVTFSTMFKKNQTVQYPDVKAPTQPRFHGRHQLNRHPDGLEKCIGCELCAWACPADAIFVEGGNNTPGNQLSPGERHGAVYQINYLRCIFCGLCVEACPTRALTMTNEYELADDKREKLIFEKEDLLAPLRQGMLAPPHPMYPGMTDTNYYNGDVKESHPSQADK</sequence>
<dbReference type="HAMAP" id="MF_01351">
    <property type="entry name" value="NDH1_NuoI"/>
    <property type="match status" value="1"/>
</dbReference>
<evidence type="ECO:0000256" key="1">
    <source>
        <dbReference type="ARBA" id="ARBA00001966"/>
    </source>
</evidence>
<gene>
    <name evidence="16" type="ORF">UFOPK1458_00442</name>
    <name evidence="17" type="ORF">UFOPK4032_00287</name>
    <name evidence="15" type="ORF">UFOPK4180_00477</name>
</gene>
<keyword evidence="5" id="KW-0874">Quinone</keyword>
<keyword evidence="11" id="KW-0520">NAD</keyword>
<dbReference type="EMBL" id="CAESPC010000060">
    <property type="protein sequence ID" value="CAB4366884.1"/>
    <property type="molecule type" value="Genomic_DNA"/>
</dbReference>
<dbReference type="GO" id="GO:0009060">
    <property type="term" value="P:aerobic respiration"/>
    <property type="evidence" value="ECO:0007669"/>
    <property type="project" value="TreeGrafter"/>
</dbReference>
<dbReference type="Gene3D" id="3.30.70.3270">
    <property type="match status" value="1"/>
</dbReference>
<dbReference type="NCBIfam" id="TIGR01971">
    <property type="entry name" value="NuoI"/>
    <property type="match status" value="1"/>
</dbReference>
<reference evidence="16" key="1">
    <citation type="submission" date="2020-05" db="EMBL/GenBank/DDBJ databases">
        <authorList>
            <person name="Chiriac C."/>
            <person name="Salcher M."/>
            <person name="Ghai R."/>
            <person name="Kavagutti S V."/>
        </authorList>
    </citation>
    <scope>NUCLEOTIDE SEQUENCE</scope>
</reference>
<dbReference type="InterPro" id="IPR017900">
    <property type="entry name" value="4Fe4S_Fe_S_CS"/>
</dbReference>
<keyword evidence="6" id="KW-0479">Metal-binding</keyword>
<dbReference type="FunFam" id="3.30.70.3270:FF:000007">
    <property type="entry name" value="NADH-quinone oxidoreductase subunit I"/>
    <property type="match status" value="1"/>
</dbReference>
<keyword evidence="9" id="KW-0408">Iron</keyword>
<evidence type="ECO:0000256" key="4">
    <source>
        <dbReference type="ARBA" id="ARBA00022485"/>
    </source>
</evidence>
<evidence type="ECO:0000259" key="14">
    <source>
        <dbReference type="PROSITE" id="PS51379"/>
    </source>
</evidence>
<evidence type="ECO:0000256" key="6">
    <source>
        <dbReference type="ARBA" id="ARBA00022723"/>
    </source>
</evidence>
<evidence type="ECO:0000313" key="17">
    <source>
        <dbReference type="EMBL" id="CAB4993283.1"/>
    </source>
</evidence>
<evidence type="ECO:0000256" key="9">
    <source>
        <dbReference type="ARBA" id="ARBA00023004"/>
    </source>
</evidence>
<evidence type="ECO:0000256" key="3">
    <source>
        <dbReference type="ARBA" id="ARBA00022475"/>
    </source>
</evidence>
<dbReference type="AlphaFoldDB" id="A0A6J6BXS4"/>
<dbReference type="PANTHER" id="PTHR10849">
    <property type="entry name" value="NADH DEHYDROGENASE UBIQUINONE IRON-SULFUR PROTEIN 8, MITOCHONDRIAL"/>
    <property type="match status" value="1"/>
</dbReference>
<dbReference type="NCBIfam" id="NF004537">
    <property type="entry name" value="PRK05888.1-3"/>
    <property type="match status" value="1"/>
</dbReference>
<evidence type="ECO:0000313" key="16">
    <source>
        <dbReference type="EMBL" id="CAB4543991.1"/>
    </source>
</evidence>
<evidence type="ECO:0000256" key="7">
    <source>
        <dbReference type="ARBA" id="ARBA00022737"/>
    </source>
</evidence>
<dbReference type="GO" id="GO:0051539">
    <property type="term" value="F:4 iron, 4 sulfur cluster binding"/>
    <property type="evidence" value="ECO:0007669"/>
    <property type="project" value="UniProtKB-KW"/>
</dbReference>
<feature type="domain" description="4Fe-4S ferredoxin-type" evidence="14">
    <location>
        <begin position="76"/>
        <end position="106"/>
    </location>
</feature>
<keyword evidence="8" id="KW-1278">Translocase</keyword>
<dbReference type="GO" id="GO:0046872">
    <property type="term" value="F:metal ion binding"/>
    <property type="evidence" value="ECO:0007669"/>
    <property type="project" value="UniProtKB-KW"/>
</dbReference>
<dbReference type="GO" id="GO:0016020">
    <property type="term" value="C:membrane"/>
    <property type="evidence" value="ECO:0007669"/>
    <property type="project" value="InterPro"/>
</dbReference>
<name>A0A6J6BXS4_9ZZZZ</name>
<organism evidence="16">
    <name type="scientific">freshwater metagenome</name>
    <dbReference type="NCBI Taxonomy" id="449393"/>
    <lineage>
        <taxon>unclassified sequences</taxon>
        <taxon>metagenomes</taxon>
        <taxon>ecological metagenomes</taxon>
    </lineage>
</organism>
<evidence type="ECO:0000256" key="8">
    <source>
        <dbReference type="ARBA" id="ARBA00022967"/>
    </source>
</evidence>
<feature type="compositionally biased region" description="Basic and acidic residues" evidence="13">
    <location>
        <begin position="1"/>
        <end position="14"/>
    </location>
</feature>
<protein>
    <submittedName>
        <fullName evidence="16">Unannotated protein</fullName>
    </submittedName>
</protein>
<evidence type="ECO:0000313" key="15">
    <source>
        <dbReference type="EMBL" id="CAB4366884.1"/>
    </source>
</evidence>
<dbReference type="GO" id="GO:0048038">
    <property type="term" value="F:quinone binding"/>
    <property type="evidence" value="ECO:0007669"/>
    <property type="project" value="UniProtKB-KW"/>
</dbReference>
<feature type="compositionally biased region" description="Polar residues" evidence="13">
    <location>
        <begin position="15"/>
        <end position="24"/>
    </location>
</feature>
<evidence type="ECO:0000256" key="11">
    <source>
        <dbReference type="ARBA" id="ARBA00023027"/>
    </source>
</evidence>